<evidence type="ECO:0000256" key="1">
    <source>
        <dbReference type="SAM" id="MobiDB-lite"/>
    </source>
</evidence>
<gene>
    <name evidence="2" type="ORF">EW026_g6738</name>
</gene>
<feature type="compositionally biased region" description="Low complexity" evidence="1">
    <location>
        <begin position="103"/>
        <end position="116"/>
    </location>
</feature>
<comment type="caution">
    <text evidence="2">The sequence shown here is derived from an EMBL/GenBank/DDBJ whole genome shotgun (WGS) entry which is preliminary data.</text>
</comment>
<keyword evidence="3" id="KW-1185">Reference proteome</keyword>
<reference evidence="2 3" key="1">
    <citation type="submission" date="2019-02" db="EMBL/GenBank/DDBJ databases">
        <title>Genome sequencing of the rare red list fungi Phlebia centrifuga.</title>
        <authorList>
            <person name="Buettner E."/>
            <person name="Kellner H."/>
        </authorList>
    </citation>
    <scope>NUCLEOTIDE SEQUENCE [LARGE SCALE GENOMIC DNA]</scope>
    <source>
        <strain evidence="2 3">DSM 108282</strain>
    </source>
</reference>
<dbReference type="AlphaFoldDB" id="A0A4S4KA30"/>
<feature type="compositionally biased region" description="Basic and acidic residues" evidence="1">
    <location>
        <begin position="324"/>
        <end position="351"/>
    </location>
</feature>
<feature type="compositionally biased region" description="Basic and acidic residues" evidence="1">
    <location>
        <begin position="32"/>
        <end position="43"/>
    </location>
</feature>
<protein>
    <submittedName>
        <fullName evidence="2">Uncharacterized protein</fullName>
    </submittedName>
</protein>
<evidence type="ECO:0000313" key="3">
    <source>
        <dbReference type="Proteomes" id="UP000309038"/>
    </source>
</evidence>
<proteinExistence type="predicted"/>
<feature type="region of interest" description="Disordered" evidence="1">
    <location>
        <begin position="32"/>
        <end position="385"/>
    </location>
</feature>
<accession>A0A4S4KA30</accession>
<dbReference type="EMBL" id="SGPJ01000395">
    <property type="protein sequence ID" value="THG94795.1"/>
    <property type="molecule type" value="Genomic_DNA"/>
</dbReference>
<feature type="compositionally biased region" description="Basic and acidic residues" evidence="1">
    <location>
        <begin position="362"/>
        <end position="385"/>
    </location>
</feature>
<organism evidence="2 3">
    <name type="scientific">Hermanssonia centrifuga</name>
    <dbReference type="NCBI Taxonomy" id="98765"/>
    <lineage>
        <taxon>Eukaryota</taxon>
        <taxon>Fungi</taxon>
        <taxon>Dikarya</taxon>
        <taxon>Basidiomycota</taxon>
        <taxon>Agaricomycotina</taxon>
        <taxon>Agaricomycetes</taxon>
        <taxon>Polyporales</taxon>
        <taxon>Meruliaceae</taxon>
        <taxon>Hermanssonia</taxon>
    </lineage>
</organism>
<feature type="compositionally biased region" description="Polar residues" evidence="1">
    <location>
        <begin position="243"/>
        <end position="259"/>
    </location>
</feature>
<feature type="compositionally biased region" description="Basic and acidic residues" evidence="1">
    <location>
        <begin position="260"/>
        <end position="283"/>
    </location>
</feature>
<dbReference type="Proteomes" id="UP000309038">
    <property type="component" value="Unassembled WGS sequence"/>
</dbReference>
<name>A0A4S4KA30_9APHY</name>
<sequence>MQHSSMFSRRIVRFAQAPIAIRATPGVRLVSREYSTDKKDDSHYQNPEQKGDVYYQAHKGGQRATDPKESSSTDAANPSPGKQAGRDGLSGNPEKIGFADQVGSQSASGSKQSSTSENAEGFSGEERITPPSFLDAVKKKLGFKTTAGEDKQNRGMGKGVTGTGHPKFDTSKRTMHTSAAWKMPDQTRGQAPEESRHPKDSTHGDQNAHLKHKASASVPDSGKGNAAEEPRLPSQHVDAAWKPSSSGQQRRGFSTSTRVLQDDKGKDEPKSKHTAESYFRDVENTEPVNPKIHVVDASSKAAPVARANEQPATGGFSRAGSETEEYKTTSKHDQPYDHPPTKGPQADEKLRYGGKSKNLESPSEKGEGPSGKDAKGMKPEDATKA</sequence>
<evidence type="ECO:0000313" key="2">
    <source>
        <dbReference type="EMBL" id="THG94795.1"/>
    </source>
</evidence>
<feature type="compositionally biased region" description="Basic and acidic residues" evidence="1">
    <location>
        <begin position="191"/>
        <end position="208"/>
    </location>
</feature>